<name>A0A7L4YSQ3_9ACTN</name>
<keyword evidence="10" id="KW-1185">Reference proteome</keyword>
<feature type="transmembrane region" description="Helical" evidence="8">
    <location>
        <begin position="32"/>
        <end position="51"/>
    </location>
</feature>
<keyword evidence="3" id="KW-0813">Transport</keyword>
<evidence type="ECO:0000256" key="5">
    <source>
        <dbReference type="ARBA" id="ARBA00022692"/>
    </source>
</evidence>
<dbReference type="InterPro" id="IPR003211">
    <property type="entry name" value="AmiSUreI_transpt"/>
</dbReference>
<dbReference type="EMBL" id="CP047156">
    <property type="protein sequence ID" value="QHC02130.1"/>
    <property type="molecule type" value="Genomic_DNA"/>
</dbReference>
<reference evidence="9 10" key="1">
    <citation type="journal article" date="2018" name="Int. J. Syst. Evol. Microbiol.">
        <title>Epidermidibacterium keratini gen. nov., sp. nov., a member of the family Sporichthyaceae, isolated from keratin epidermis.</title>
        <authorList>
            <person name="Lee D.G."/>
            <person name="Trujillo M.E."/>
            <person name="Kang S."/>
            <person name="Nam J.J."/>
            <person name="Kim Y.J."/>
        </authorList>
    </citation>
    <scope>NUCLEOTIDE SEQUENCE [LARGE SCALE GENOMIC DNA]</scope>
    <source>
        <strain evidence="9 10">EPI-7</strain>
    </source>
</reference>
<evidence type="ECO:0000256" key="4">
    <source>
        <dbReference type="ARBA" id="ARBA00022475"/>
    </source>
</evidence>
<feature type="transmembrane region" description="Helical" evidence="8">
    <location>
        <begin position="167"/>
        <end position="190"/>
    </location>
</feature>
<evidence type="ECO:0000256" key="2">
    <source>
        <dbReference type="ARBA" id="ARBA00010068"/>
    </source>
</evidence>
<protein>
    <submittedName>
        <fullName evidence="9">Transporter</fullName>
    </submittedName>
</protein>
<organism evidence="9 10">
    <name type="scientific">Epidermidibacterium keratini</name>
    <dbReference type="NCBI Taxonomy" id="1891644"/>
    <lineage>
        <taxon>Bacteria</taxon>
        <taxon>Bacillati</taxon>
        <taxon>Actinomycetota</taxon>
        <taxon>Actinomycetes</taxon>
        <taxon>Sporichthyales</taxon>
        <taxon>Sporichthyaceae</taxon>
        <taxon>Epidermidibacterium</taxon>
    </lineage>
</organism>
<keyword evidence="7 8" id="KW-0472">Membrane</keyword>
<evidence type="ECO:0000256" key="7">
    <source>
        <dbReference type="ARBA" id="ARBA00023136"/>
    </source>
</evidence>
<keyword evidence="6 8" id="KW-1133">Transmembrane helix</keyword>
<dbReference type="GO" id="GO:0005886">
    <property type="term" value="C:plasma membrane"/>
    <property type="evidence" value="ECO:0007669"/>
    <property type="project" value="UniProtKB-SubCell"/>
</dbReference>
<dbReference type="Gene3D" id="1.25.40.600">
    <property type="match status" value="1"/>
</dbReference>
<evidence type="ECO:0000256" key="6">
    <source>
        <dbReference type="ARBA" id="ARBA00022989"/>
    </source>
</evidence>
<dbReference type="InParanoid" id="A0A7L4YSQ3"/>
<dbReference type="RefSeq" id="WP_159547254.1">
    <property type="nucleotide sequence ID" value="NZ_CP047156.1"/>
</dbReference>
<sequence>MTNVGLLFVGAVLFVNGASLLGAVSARDSAPFNLFVGAMQVIFPTLAILLGGGGLEAGYAIGPIYLFGFTYLYVGINNLMGNSGTGLGWFSLFVAVMAIWFGIVSLRTDPAFSVIWFVWAVMWSMFFAILALGRVSLTPFTGWLLLVGSHLTATIPAILIFEDAWPTTSGFAIVAGVIAVLLIAACVVLARVRPTLLGSTPTPPVEEGASKPAPAA</sequence>
<feature type="transmembrane region" description="Helical" evidence="8">
    <location>
        <begin position="112"/>
        <end position="133"/>
    </location>
</feature>
<comment type="subcellular location">
    <subcellularLocation>
        <location evidence="1">Cell membrane</location>
        <topology evidence="1">Multi-pass membrane protein</topology>
    </subcellularLocation>
</comment>
<keyword evidence="5 8" id="KW-0812">Transmembrane</keyword>
<feature type="transmembrane region" description="Helical" evidence="8">
    <location>
        <begin position="140"/>
        <end position="161"/>
    </location>
</feature>
<feature type="transmembrane region" description="Helical" evidence="8">
    <location>
        <begin position="86"/>
        <end position="106"/>
    </location>
</feature>
<dbReference type="Proteomes" id="UP000463857">
    <property type="component" value="Chromosome"/>
</dbReference>
<accession>A0A7L4YSQ3</accession>
<dbReference type="InterPro" id="IPR038523">
    <property type="entry name" value="AmiSUreI_transpt_sf"/>
</dbReference>
<proteinExistence type="inferred from homology"/>
<evidence type="ECO:0000313" key="10">
    <source>
        <dbReference type="Proteomes" id="UP000463857"/>
    </source>
</evidence>
<dbReference type="Pfam" id="PF02293">
    <property type="entry name" value="AmiS_UreI"/>
    <property type="match status" value="1"/>
</dbReference>
<dbReference type="OrthoDB" id="6636366at2"/>
<keyword evidence="4" id="KW-1003">Cell membrane</keyword>
<comment type="similarity">
    <text evidence="2">Belongs to the AmiS/UreI family.</text>
</comment>
<evidence type="ECO:0000256" key="8">
    <source>
        <dbReference type="SAM" id="Phobius"/>
    </source>
</evidence>
<dbReference type="KEGG" id="eke:EK0264_18880"/>
<evidence type="ECO:0000256" key="3">
    <source>
        <dbReference type="ARBA" id="ARBA00022448"/>
    </source>
</evidence>
<feature type="transmembrane region" description="Helical" evidence="8">
    <location>
        <begin position="57"/>
        <end position="74"/>
    </location>
</feature>
<evidence type="ECO:0000313" key="9">
    <source>
        <dbReference type="EMBL" id="QHC02130.1"/>
    </source>
</evidence>
<feature type="transmembrane region" description="Helical" evidence="8">
    <location>
        <begin position="6"/>
        <end position="25"/>
    </location>
</feature>
<gene>
    <name evidence="9" type="ORF">EK0264_18880</name>
</gene>
<dbReference type="AlphaFoldDB" id="A0A7L4YSQ3"/>
<evidence type="ECO:0000256" key="1">
    <source>
        <dbReference type="ARBA" id="ARBA00004651"/>
    </source>
</evidence>